<evidence type="ECO:0000313" key="2">
    <source>
        <dbReference type="EMBL" id="KAG5674366.1"/>
    </source>
</evidence>
<evidence type="ECO:0008006" key="4">
    <source>
        <dbReference type="Google" id="ProtNLM"/>
    </source>
</evidence>
<comment type="caution">
    <text evidence="2">The sequence shown here is derived from an EMBL/GenBank/DDBJ whole genome shotgun (WGS) entry which is preliminary data.</text>
</comment>
<proteinExistence type="predicted"/>
<name>A0A9J6BYU8_POLVA</name>
<dbReference type="InterPro" id="IPR039210">
    <property type="entry name" value="OGFOD3"/>
</dbReference>
<dbReference type="GO" id="GO:0016020">
    <property type="term" value="C:membrane"/>
    <property type="evidence" value="ECO:0007669"/>
    <property type="project" value="TreeGrafter"/>
</dbReference>
<dbReference type="PANTHER" id="PTHR14650">
    <property type="entry name" value="PROLYL HYDROXYLASE-RELATED"/>
    <property type="match status" value="1"/>
</dbReference>
<dbReference type="Proteomes" id="UP001107558">
    <property type="component" value="Chromosome 2"/>
</dbReference>
<reference evidence="2" key="1">
    <citation type="submission" date="2021-03" db="EMBL/GenBank/DDBJ databases">
        <title>Chromosome level genome of the anhydrobiotic midge Polypedilum vanderplanki.</title>
        <authorList>
            <person name="Yoshida Y."/>
            <person name="Kikawada T."/>
            <person name="Gusev O."/>
        </authorList>
    </citation>
    <scope>NUCLEOTIDE SEQUENCE</scope>
    <source>
        <strain evidence="2">NIAS01</strain>
        <tissue evidence="2">Whole body or cell culture</tissue>
    </source>
</reference>
<sequence length="304" mass="35098">MSTLIQRKTAEKYENAAAESISSHSISSDTSKSNKFKDTPPPQLRSHKVFVRIVLASAIFTVVYFTANKEKNVTLAGYRELVSLREHKLICTPNSFTQEEIEKFPKCISICKRLVTDNLFNENEIMQLKMFEEKIFENKDESSRIYNLNSHSTALSELTKALHDTIKSIQPKIIENIAQRFEISHKILYLTKPTYFAQITNVTNEYSEPFHSHNFDKEAHKHVHYTVIIFLSTYKRDHQSGRFIFVDVEKKKMKHSIIDPKLGRTVIYSSGDENTHVFENLISGHLSFLTLSFTCDNEAVLLLK</sequence>
<keyword evidence="1" id="KW-0812">Transmembrane</keyword>
<dbReference type="EMBL" id="JADBJN010000002">
    <property type="protein sequence ID" value="KAG5674366.1"/>
    <property type="molecule type" value="Genomic_DNA"/>
</dbReference>
<dbReference type="AlphaFoldDB" id="A0A9J6BYU8"/>
<feature type="transmembrane region" description="Helical" evidence="1">
    <location>
        <begin position="49"/>
        <end position="67"/>
    </location>
</feature>
<gene>
    <name evidence="2" type="ORF">PVAND_004340</name>
</gene>
<dbReference type="Gene3D" id="2.60.120.620">
    <property type="entry name" value="q2cbj1_9rhob like domain"/>
    <property type="match status" value="1"/>
</dbReference>
<evidence type="ECO:0000313" key="3">
    <source>
        <dbReference type="Proteomes" id="UP001107558"/>
    </source>
</evidence>
<keyword evidence="1" id="KW-1133">Transmembrane helix</keyword>
<keyword evidence="1" id="KW-0472">Membrane</keyword>
<evidence type="ECO:0000256" key="1">
    <source>
        <dbReference type="SAM" id="Phobius"/>
    </source>
</evidence>
<accession>A0A9J6BYU8</accession>
<dbReference type="OrthoDB" id="427071at2759"/>
<protein>
    <recommendedName>
        <fullName evidence="4">Prolyl 4-hydroxylase alpha subunit domain-containing protein</fullName>
    </recommendedName>
</protein>
<dbReference type="PANTHER" id="PTHR14650:SF1">
    <property type="entry name" value="2-OXOGLUTARATE AND IRON-DEPENDENT OXYGENASE DOMAIN-CONTAINING PROTEIN 3"/>
    <property type="match status" value="1"/>
</dbReference>
<organism evidence="2 3">
    <name type="scientific">Polypedilum vanderplanki</name>
    <name type="common">Sleeping chironomid midge</name>
    <dbReference type="NCBI Taxonomy" id="319348"/>
    <lineage>
        <taxon>Eukaryota</taxon>
        <taxon>Metazoa</taxon>
        <taxon>Ecdysozoa</taxon>
        <taxon>Arthropoda</taxon>
        <taxon>Hexapoda</taxon>
        <taxon>Insecta</taxon>
        <taxon>Pterygota</taxon>
        <taxon>Neoptera</taxon>
        <taxon>Endopterygota</taxon>
        <taxon>Diptera</taxon>
        <taxon>Nematocera</taxon>
        <taxon>Chironomoidea</taxon>
        <taxon>Chironomidae</taxon>
        <taxon>Chironominae</taxon>
        <taxon>Polypedilum</taxon>
        <taxon>Polypedilum</taxon>
    </lineage>
</organism>
<keyword evidence="3" id="KW-1185">Reference proteome</keyword>